<dbReference type="InterPro" id="IPR039425">
    <property type="entry name" value="RNA_pol_sigma-70-like"/>
</dbReference>
<feature type="compositionally biased region" description="Low complexity" evidence="6">
    <location>
        <begin position="519"/>
        <end position="532"/>
    </location>
</feature>
<comment type="caution">
    <text evidence="9">The sequence shown here is derived from an EMBL/GenBank/DDBJ whole genome shotgun (WGS) entry which is preliminary data.</text>
</comment>
<feature type="compositionally biased region" description="Low complexity" evidence="6">
    <location>
        <begin position="389"/>
        <end position="407"/>
    </location>
</feature>
<dbReference type="Gene3D" id="1.10.1740.10">
    <property type="match status" value="1"/>
</dbReference>
<name>A0A5M3VUY6_9ACTN</name>
<evidence type="ECO:0000256" key="7">
    <source>
        <dbReference type="SAM" id="Phobius"/>
    </source>
</evidence>
<evidence type="ECO:0000256" key="6">
    <source>
        <dbReference type="SAM" id="MobiDB-lite"/>
    </source>
</evidence>
<keyword evidence="7" id="KW-0812">Transmembrane</keyword>
<gene>
    <name evidence="9" type="ORF">Acor_17830</name>
</gene>
<organism evidence="9 10">
    <name type="scientific">Acrocarpospora corrugata</name>
    <dbReference type="NCBI Taxonomy" id="35763"/>
    <lineage>
        <taxon>Bacteria</taxon>
        <taxon>Bacillati</taxon>
        <taxon>Actinomycetota</taxon>
        <taxon>Actinomycetes</taxon>
        <taxon>Streptosporangiales</taxon>
        <taxon>Streptosporangiaceae</taxon>
        <taxon>Acrocarpospora</taxon>
    </lineage>
</organism>
<comment type="similarity">
    <text evidence="1">Belongs to the sigma-70 factor family. ECF subfamily.</text>
</comment>
<keyword evidence="7" id="KW-0472">Membrane</keyword>
<evidence type="ECO:0000256" key="3">
    <source>
        <dbReference type="ARBA" id="ARBA00023082"/>
    </source>
</evidence>
<dbReference type="Gene3D" id="1.10.10.10">
    <property type="entry name" value="Winged helix-like DNA-binding domain superfamily/Winged helix DNA-binding domain"/>
    <property type="match status" value="1"/>
</dbReference>
<evidence type="ECO:0000259" key="8">
    <source>
        <dbReference type="Pfam" id="PF04542"/>
    </source>
</evidence>
<keyword evidence="10" id="KW-1185">Reference proteome</keyword>
<dbReference type="GO" id="GO:0003677">
    <property type="term" value="F:DNA binding"/>
    <property type="evidence" value="ECO:0007669"/>
    <property type="project" value="UniProtKB-KW"/>
</dbReference>
<dbReference type="GO" id="GO:0016987">
    <property type="term" value="F:sigma factor activity"/>
    <property type="evidence" value="ECO:0007669"/>
    <property type="project" value="UniProtKB-KW"/>
</dbReference>
<dbReference type="PANTHER" id="PTHR43133:SF8">
    <property type="entry name" value="RNA POLYMERASE SIGMA FACTOR HI_1459-RELATED"/>
    <property type="match status" value="1"/>
</dbReference>
<evidence type="ECO:0000313" key="10">
    <source>
        <dbReference type="Proteomes" id="UP000334990"/>
    </source>
</evidence>
<sequence>MWGLESTRIPLLVPFSGRTPLPGWPNVGRADDHRLLEALRQADAHAPASLYDAYADRLTDYAYTGLRDLDAAADAVHDAMVTAQSSVHRLKEPVRLRAWLYALTRFQCAARAAGRTPTGPAPMLEDAEDPELALAVHEALGELSRQEREVLELTIRHGLAPAEVGAVLGLTARQTAGRLARSRDHLENVAAAVVLARIGRAHCPELSAMLDSWDGPLSALLRQKLTRHIPGCELCLEGRQKHIAAGRLLDLVPIMYAPLSLRRRVVDTCVNPDRDQTRVLITERADRFDPEGFPVTTEFKAKRGRRGKPERRRARGRRRALPIVLALACAVAAAGSLAWVSGQEAAGSIRIEAMPPPSAEPQLAIPSDGPIQEPEPTPEPTPVEEDQEPAATAVPESTPAAPATVAPRPTPKPTPKPTRTRGSRPTTPALSLSCPGDMGDTNADVIWVTARNAPITWTATVSGGATISARRGALKAGATGRVTLSVNDPDEAGSATIAFRSAGGNPTCKVWWRGEDAQTPPDGVPDPTTTPRAPSPSPSPTPTVPAAGEPT</sequence>
<feature type="transmembrane region" description="Helical" evidence="7">
    <location>
        <begin position="320"/>
        <end position="340"/>
    </location>
</feature>
<evidence type="ECO:0000256" key="4">
    <source>
        <dbReference type="ARBA" id="ARBA00023125"/>
    </source>
</evidence>
<dbReference type="EMBL" id="BLAD01000041">
    <property type="protein sequence ID" value="GER99719.1"/>
    <property type="molecule type" value="Genomic_DNA"/>
</dbReference>
<feature type="domain" description="RNA polymerase sigma-70 region 2" evidence="8">
    <location>
        <begin position="50"/>
        <end position="108"/>
    </location>
</feature>
<dbReference type="InterPro" id="IPR007627">
    <property type="entry name" value="RNA_pol_sigma70_r2"/>
</dbReference>
<dbReference type="GO" id="GO:0006352">
    <property type="term" value="P:DNA-templated transcription initiation"/>
    <property type="evidence" value="ECO:0007669"/>
    <property type="project" value="InterPro"/>
</dbReference>
<dbReference type="InterPro" id="IPR036388">
    <property type="entry name" value="WH-like_DNA-bd_sf"/>
</dbReference>
<dbReference type="SUPFAM" id="SSF88659">
    <property type="entry name" value="Sigma3 and sigma4 domains of RNA polymerase sigma factors"/>
    <property type="match status" value="1"/>
</dbReference>
<keyword evidence="4" id="KW-0238">DNA-binding</keyword>
<feature type="region of interest" description="Disordered" evidence="6">
    <location>
        <begin position="353"/>
        <end position="436"/>
    </location>
</feature>
<dbReference type="InterPro" id="IPR013324">
    <property type="entry name" value="RNA_pol_sigma_r3/r4-like"/>
</dbReference>
<proteinExistence type="inferred from homology"/>
<feature type="region of interest" description="Disordered" evidence="6">
    <location>
        <begin position="503"/>
        <end position="551"/>
    </location>
</feature>
<reference evidence="9 10" key="1">
    <citation type="submission" date="2019-10" db="EMBL/GenBank/DDBJ databases">
        <title>Whole genome shotgun sequence of Acrocarpospora corrugata NBRC 13972.</title>
        <authorList>
            <person name="Ichikawa N."/>
            <person name="Kimura A."/>
            <person name="Kitahashi Y."/>
            <person name="Komaki H."/>
            <person name="Oguchi A."/>
        </authorList>
    </citation>
    <scope>NUCLEOTIDE SEQUENCE [LARGE SCALE GENOMIC DNA]</scope>
    <source>
        <strain evidence="9 10">NBRC 13972</strain>
    </source>
</reference>
<dbReference type="PANTHER" id="PTHR43133">
    <property type="entry name" value="RNA POLYMERASE ECF-TYPE SIGMA FACTO"/>
    <property type="match status" value="1"/>
</dbReference>
<accession>A0A5M3VUY6</accession>
<keyword evidence="2" id="KW-0805">Transcription regulation</keyword>
<keyword evidence="7" id="KW-1133">Transmembrane helix</keyword>
<evidence type="ECO:0000256" key="1">
    <source>
        <dbReference type="ARBA" id="ARBA00010641"/>
    </source>
</evidence>
<evidence type="ECO:0000313" key="9">
    <source>
        <dbReference type="EMBL" id="GER99719.1"/>
    </source>
</evidence>
<feature type="compositionally biased region" description="Pro residues" evidence="6">
    <location>
        <begin position="533"/>
        <end position="543"/>
    </location>
</feature>
<protein>
    <recommendedName>
        <fullName evidence="8">RNA polymerase sigma-70 region 2 domain-containing protein</fullName>
    </recommendedName>
</protein>
<dbReference type="InterPro" id="IPR013325">
    <property type="entry name" value="RNA_pol_sigma_r2"/>
</dbReference>
<dbReference type="Proteomes" id="UP000334990">
    <property type="component" value="Unassembled WGS sequence"/>
</dbReference>
<dbReference type="SUPFAM" id="SSF88946">
    <property type="entry name" value="Sigma2 domain of RNA polymerase sigma factors"/>
    <property type="match status" value="1"/>
</dbReference>
<evidence type="ECO:0000256" key="2">
    <source>
        <dbReference type="ARBA" id="ARBA00023015"/>
    </source>
</evidence>
<dbReference type="AlphaFoldDB" id="A0A5M3VUY6"/>
<keyword evidence="3" id="KW-0731">Sigma factor</keyword>
<evidence type="ECO:0000256" key="5">
    <source>
        <dbReference type="ARBA" id="ARBA00023163"/>
    </source>
</evidence>
<dbReference type="Pfam" id="PF04542">
    <property type="entry name" value="Sigma70_r2"/>
    <property type="match status" value="1"/>
</dbReference>
<keyword evidence="5" id="KW-0804">Transcription</keyword>